<dbReference type="Pfam" id="PF13967">
    <property type="entry name" value="RSN1_TM"/>
    <property type="match status" value="1"/>
</dbReference>
<sequence length="830" mass="96092">MDSLEDLLISLALNISVAVIILCSFSILRLIPKNKTFYFRTSPYEVRWSLTRTAPLLKEFLNFQWRNYFKVWIWIVETLKMPEPALIKHAGLDSTVYLRIYILGLKILCPICLLAFCILVPVNWKGQALRHVHYTFHSDIDKLSISNIPYGSNKLLAHIALCYVFTFWTLYILYEEYKKIADMRHEFLKSRDPCAEEFTVLVRNIPVDPDNSINDQIEHFFHANYPYQYLKHQVVYNTKSLSRLTARKERAMKMLNYYRNKNQRTSENSTIKTGWLGLWGKHMDAIGYYVAEVENRTEEENSEKNKLTSDDTNVIRAAFVSFKTRQEATKCSQSQQAIKATKWVTESAPEPRDIYWDNLLRPWINTSIRQMLVWATYASVLCFYMIPIAVVQSMENLEEIKKLFPKLAPVIEKLTHMGLVKQIGQLLIPGITLKIARELLRIIIEMICKMEGCISHSSFERRSAERFFWFYVGNIFLGNVLTGTIIQLHQSPFRTLKGIGSFVPLKAKFFMSTIMVDIWAEVAVDILNLVKLLKFRLNPKVKYGDEAVDPAHLLFSASEPQVQYYLLLGLVYAVITPLILPFVIFISLCSYLVYRHQVINFYDKQYESGAVFWPTVHRHIIYSVIISEVLLMLMLSVQGEKLTPLLIPLPILTLGFLKYSNNKFRSAFFVYPIEAAMVKDIIQQQPTQLPFDLNELLQDAYMHPSFKDIRAHKCDASLAASLTSRCANLHKLRFRGADSADAIIQIQARKLREISGDYFRKITDAPVSVIAARHEELESLQLGPVFCERITSEHRCPKSLSNLTHRLNWSLATGKHKRFLSYISYNIVSK</sequence>
<protein>
    <submittedName>
        <fullName evidence="14">Uncharacterized protein</fullName>
    </submittedName>
</protein>
<proteinExistence type="inferred from homology"/>
<dbReference type="InterPro" id="IPR003864">
    <property type="entry name" value="CSC1/OSCA1-like_7TM"/>
</dbReference>
<comment type="similarity">
    <text evidence="2">Belongs to the CSC1 (TC 1.A.17) family.</text>
</comment>
<feature type="transmembrane region" description="Helical" evidence="10">
    <location>
        <begin position="371"/>
        <end position="391"/>
    </location>
</feature>
<feature type="transmembrane region" description="Helical" evidence="10">
    <location>
        <begin position="155"/>
        <end position="174"/>
    </location>
</feature>
<feature type="domain" description="CSC1/OSCA1-like cytosolic" evidence="13">
    <location>
        <begin position="198"/>
        <end position="358"/>
    </location>
</feature>
<evidence type="ECO:0000259" key="11">
    <source>
        <dbReference type="Pfam" id="PF02714"/>
    </source>
</evidence>
<feature type="transmembrane region" description="Helical" evidence="10">
    <location>
        <begin position="564"/>
        <end position="594"/>
    </location>
</feature>
<dbReference type="InterPro" id="IPR032880">
    <property type="entry name" value="CSC1/OSCA1-like_N"/>
</dbReference>
<evidence type="ECO:0000256" key="1">
    <source>
        <dbReference type="ARBA" id="ARBA00004141"/>
    </source>
</evidence>
<dbReference type="AlphaFoldDB" id="A0AA39S198"/>
<dbReference type="Pfam" id="PF02714">
    <property type="entry name" value="RSN1_7TM"/>
    <property type="match status" value="1"/>
</dbReference>
<keyword evidence="6 10" id="KW-1133">Transmembrane helix</keyword>
<dbReference type="Gene3D" id="3.80.10.10">
    <property type="entry name" value="Ribonuclease Inhibitor"/>
    <property type="match status" value="1"/>
</dbReference>
<dbReference type="InterPro" id="IPR045122">
    <property type="entry name" value="Csc1-like"/>
</dbReference>
<dbReference type="PANTHER" id="PTHR13018">
    <property type="entry name" value="PROBABLE MEMBRANE PROTEIN DUF221-RELATED"/>
    <property type="match status" value="1"/>
</dbReference>
<comment type="subcellular location">
    <subcellularLocation>
        <location evidence="1">Membrane</location>
        <topology evidence="1">Multi-pass membrane protein</topology>
    </subcellularLocation>
</comment>
<evidence type="ECO:0000313" key="15">
    <source>
        <dbReference type="Proteomes" id="UP001168877"/>
    </source>
</evidence>
<keyword evidence="9" id="KW-0407">Ion channel</keyword>
<keyword evidence="7" id="KW-0406">Ion transport</keyword>
<evidence type="ECO:0000256" key="3">
    <source>
        <dbReference type="ARBA" id="ARBA00022448"/>
    </source>
</evidence>
<evidence type="ECO:0000256" key="4">
    <source>
        <dbReference type="ARBA" id="ARBA00022692"/>
    </source>
</evidence>
<evidence type="ECO:0000256" key="10">
    <source>
        <dbReference type="SAM" id="Phobius"/>
    </source>
</evidence>
<dbReference type="Pfam" id="PF14703">
    <property type="entry name" value="PHM7_cyt"/>
    <property type="match status" value="1"/>
</dbReference>
<evidence type="ECO:0000256" key="5">
    <source>
        <dbReference type="ARBA" id="ARBA00022837"/>
    </source>
</evidence>
<comment type="caution">
    <text evidence="14">The sequence shown here is derived from an EMBL/GenBank/DDBJ whole genome shotgun (WGS) entry which is preliminary data.</text>
</comment>
<reference evidence="14" key="1">
    <citation type="journal article" date="2022" name="Plant J.">
        <title>Strategies of tolerance reflected in two North American maple genomes.</title>
        <authorList>
            <person name="McEvoy S.L."/>
            <person name="Sezen U.U."/>
            <person name="Trouern-Trend A."/>
            <person name="McMahon S.M."/>
            <person name="Schaberg P.G."/>
            <person name="Yang J."/>
            <person name="Wegrzyn J.L."/>
            <person name="Swenson N.G."/>
        </authorList>
    </citation>
    <scope>NUCLEOTIDE SEQUENCE</scope>
    <source>
        <strain evidence="14">NS2018</strain>
    </source>
</reference>
<keyword evidence="4 10" id="KW-0812">Transmembrane</keyword>
<dbReference type="GO" id="GO:0005227">
    <property type="term" value="F:calcium-activated cation channel activity"/>
    <property type="evidence" value="ECO:0007669"/>
    <property type="project" value="InterPro"/>
</dbReference>
<keyword evidence="5" id="KW-0106">Calcium</keyword>
<evidence type="ECO:0000259" key="13">
    <source>
        <dbReference type="Pfam" id="PF14703"/>
    </source>
</evidence>
<reference evidence="14" key="2">
    <citation type="submission" date="2023-06" db="EMBL/GenBank/DDBJ databases">
        <authorList>
            <person name="Swenson N.G."/>
            <person name="Wegrzyn J.L."/>
            <person name="Mcevoy S.L."/>
        </authorList>
    </citation>
    <scope>NUCLEOTIDE SEQUENCE</scope>
    <source>
        <strain evidence="14">NS2018</strain>
        <tissue evidence="14">Leaf</tissue>
    </source>
</reference>
<dbReference type="InterPro" id="IPR027815">
    <property type="entry name" value="CSC1/OSCA1-like_cyt"/>
</dbReference>
<feature type="domain" description="CSC1/OSCA1-like N-terminal transmembrane" evidence="12">
    <location>
        <begin position="7"/>
        <end position="176"/>
    </location>
</feature>
<feature type="transmembrane region" description="Helical" evidence="10">
    <location>
        <begin position="615"/>
        <end position="636"/>
    </location>
</feature>
<keyword evidence="15" id="KW-1185">Reference proteome</keyword>
<evidence type="ECO:0000256" key="6">
    <source>
        <dbReference type="ARBA" id="ARBA00022989"/>
    </source>
</evidence>
<gene>
    <name evidence="14" type="ORF">LWI29_010333</name>
</gene>
<feature type="transmembrane region" description="Helical" evidence="10">
    <location>
        <begin position="468"/>
        <end position="488"/>
    </location>
</feature>
<name>A0AA39S198_ACESA</name>
<evidence type="ECO:0000259" key="12">
    <source>
        <dbReference type="Pfam" id="PF13967"/>
    </source>
</evidence>
<accession>A0AA39S198</accession>
<dbReference type="GO" id="GO:0005886">
    <property type="term" value="C:plasma membrane"/>
    <property type="evidence" value="ECO:0007669"/>
    <property type="project" value="TreeGrafter"/>
</dbReference>
<evidence type="ECO:0000256" key="9">
    <source>
        <dbReference type="ARBA" id="ARBA00023303"/>
    </source>
</evidence>
<dbReference type="EMBL" id="JAUESC010000384">
    <property type="protein sequence ID" value="KAK0581130.1"/>
    <property type="molecule type" value="Genomic_DNA"/>
</dbReference>
<evidence type="ECO:0000256" key="7">
    <source>
        <dbReference type="ARBA" id="ARBA00023065"/>
    </source>
</evidence>
<evidence type="ECO:0000256" key="8">
    <source>
        <dbReference type="ARBA" id="ARBA00023136"/>
    </source>
</evidence>
<feature type="transmembrane region" description="Helical" evidence="10">
    <location>
        <begin position="96"/>
        <end position="122"/>
    </location>
</feature>
<dbReference type="Proteomes" id="UP001168877">
    <property type="component" value="Unassembled WGS sequence"/>
</dbReference>
<feature type="domain" description="CSC1/OSCA1-like 7TM region" evidence="11">
    <location>
        <begin position="369"/>
        <end position="634"/>
    </location>
</feature>
<dbReference type="InterPro" id="IPR032675">
    <property type="entry name" value="LRR_dom_sf"/>
</dbReference>
<organism evidence="14 15">
    <name type="scientific">Acer saccharum</name>
    <name type="common">Sugar maple</name>
    <dbReference type="NCBI Taxonomy" id="4024"/>
    <lineage>
        <taxon>Eukaryota</taxon>
        <taxon>Viridiplantae</taxon>
        <taxon>Streptophyta</taxon>
        <taxon>Embryophyta</taxon>
        <taxon>Tracheophyta</taxon>
        <taxon>Spermatophyta</taxon>
        <taxon>Magnoliopsida</taxon>
        <taxon>eudicotyledons</taxon>
        <taxon>Gunneridae</taxon>
        <taxon>Pentapetalae</taxon>
        <taxon>rosids</taxon>
        <taxon>malvids</taxon>
        <taxon>Sapindales</taxon>
        <taxon>Sapindaceae</taxon>
        <taxon>Hippocastanoideae</taxon>
        <taxon>Acereae</taxon>
        <taxon>Acer</taxon>
    </lineage>
</organism>
<keyword evidence="8 10" id="KW-0472">Membrane</keyword>
<evidence type="ECO:0000256" key="2">
    <source>
        <dbReference type="ARBA" id="ARBA00007779"/>
    </source>
</evidence>
<evidence type="ECO:0000313" key="14">
    <source>
        <dbReference type="EMBL" id="KAK0581130.1"/>
    </source>
</evidence>
<dbReference type="PANTHER" id="PTHR13018:SF96">
    <property type="entry name" value="OS05G0393800 PROTEIN"/>
    <property type="match status" value="1"/>
</dbReference>
<feature type="transmembrane region" description="Helical" evidence="10">
    <location>
        <begin position="12"/>
        <end position="31"/>
    </location>
</feature>
<keyword evidence="3" id="KW-0813">Transport</keyword>